<reference evidence="2" key="1">
    <citation type="journal article" date="2019" name="Int. J. Syst. Evol. Microbiol.">
        <title>The Global Catalogue of Microorganisms (GCM) 10K type strain sequencing project: providing services to taxonomists for standard genome sequencing and annotation.</title>
        <authorList>
            <consortium name="The Broad Institute Genomics Platform"/>
            <consortium name="The Broad Institute Genome Sequencing Center for Infectious Disease"/>
            <person name="Wu L."/>
            <person name="Ma J."/>
        </authorList>
    </citation>
    <scope>NUCLEOTIDE SEQUENCE [LARGE SCALE GENOMIC DNA]</scope>
    <source>
        <strain evidence="2">JCM 16022</strain>
    </source>
</reference>
<keyword evidence="2" id="KW-1185">Reference proteome</keyword>
<dbReference type="EMBL" id="BAAAQR010000011">
    <property type="protein sequence ID" value="GAA2151093.1"/>
    <property type="molecule type" value="Genomic_DNA"/>
</dbReference>
<dbReference type="InterPro" id="IPR002155">
    <property type="entry name" value="Thiolase"/>
</dbReference>
<evidence type="ECO:0000313" key="2">
    <source>
        <dbReference type="Proteomes" id="UP001501771"/>
    </source>
</evidence>
<dbReference type="RefSeq" id="WP_344154609.1">
    <property type="nucleotide sequence ID" value="NZ_BAAAQR010000011.1"/>
</dbReference>
<organism evidence="1 2">
    <name type="scientific">Nocardioides koreensis</name>
    <dbReference type="NCBI Taxonomy" id="433651"/>
    <lineage>
        <taxon>Bacteria</taxon>
        <taxon>Bacillati</taxon>
        <taxon>Actinomycetota</taxon>
        <taxon>Actinomycetes</taxon>
        <taxon>Propionibacteriales</taxon>
        <taxon>Nocardioidaceae</taxon>
        <taxon>Nocardioides</taxon>
    </lineage>
</organism>
<comment type="caution">
    <text evidence="1">The sequence shown here is derived from an EMBL/GenBank/DDBJ whole genome shotgun (WGS) entry which is preliminary data.</text>
</comment>
<dbReference type="Proteomes" id="UP001501771">
    <property type="component" value="Unassembled WGS sequence"/>
</dbReference>
<protein>
    <submittedName>
        <fullName evidence="1">Thiolase domain-containing protein</fullName>
    </submittedName>
</protein>
<gene>
    <name evidence="1" type="ORF">GCM10009844_32840</name>
</gene>
<proteinExistence type="predicted"/>
<dbReference type="InterPro" id="IPR016039">
    <property type="entry name" value="Thiolase-like"/>
</dbReference>
<sequence length="350" mass="37341">MREVAVVGFAQRQMAEFDGSPTCVELLVPLFAECYEQTGFTRKDIDFWCSGSSDYLAGRSFSFVSAVDAIGALPPVNESHVEMDAAWALYEAWLKIRTGEVDTALVYGFGKSSAGVLRRTLSLQLDPYTLTPLWPDTVSLAGLQARAGIDSGAWDERAMAEVVNRSLTDAEKNEYAVRRGGSSVEELLARPMYADPLRKHDCAPVTDGAAAIVLAADDRARGAVDRPAWISGLAHHVDPLHLGGRDLTRSPSAARAGNAAGVADVEVAELHAPFSHQELVLRRELALADDVRINPSGGALAANPMFTAGLNRIGEAARRIWDGSAGSALGHATSGPALQQNLVCVMEGRS</sequence>
<name>A0ABP5LUM7_9ACTN</name>
<dbReference type="PANTHER" id="PTHR42870">
    <property type="entry name" value="ACETYL-COA C-ACETYLTRANSFERASE"/>
    <property type="match status" value="1"/>
</dbReference>
<dbReference type="PANTHER" id="PTHR42870:SF1">
    <property type="entry name" value="NON-SPECIFIC LIPID-TRANSFER PROTEIN-LIKE 2"/>
    <property type="match status" value="1"/>
</dbReference>
<dbReference type="NCBIfam" id="NF005924">
    <property type="entry name" value="PRK07937.1"/>
    <property type="match status" value="1"/>
</dbReference>
<accession>A0ABP5LUM7</accession>
<evidence type="ECO:0000313" key="1">
    <source>
        <dbReference type="EMBL" id="GAA2151093.1"/>
    </source>
</evidence>
<dbReference type="Gene3D" id="3.40.47.10">
    <property type="match status" value="1"/>
</dbReference>
<dbReference type="SUPFAM" id="SSF53901">
    <property type="entry name" value="Thiolase-like"/>
    <property type="match status" value="2"/>
</dbReference>
<dbReference type="PIRSF" id="PIRSF000429">
    <property type="entry name" value="Ac-CoA_Ac_transf"/>
    <property type="match status" value="1"/>
</dbReference>